<dbReference type="EMBL" id="UZAE01002722">
    <property type="protein sequence ID" value="VDN99991.1"/>
    <property type="molecule type" value="Genomic_DNA"/>
</dbReference>
<reference evidence="1 2" key="2">
    <citation type="submission" date="2018-11" db="EMBL/GenBank/DDBJ databases">
        <authorList>
            <consortium name="Pathogen Informatics"/>
        </authorList>
    </citation>
    <scope>NUCLEOTIDE SEQUENCE [LARGE SCALE GENOMIC DNA]</scope>
</reference>
<dbReference type="STRING" id="102285.A0A0R3TAP5"/>
<keyword evidence="2" id="KW-1185">Reference proteome</keyword>
<evidence type="ECO:0000313" key="3">
    <source>
        <dbReference type="WBParaSite" id="HNAJ_0000413401-mRNA-1"/>
    </source>
</evidence>
<dbReference type="WBParaSite" id="HNAJ_0000413401-mRNA-1">
    <property type="protein sequence ID" value="HNAJ_0000413401-mRNA-1"/>
    <property type="gene ID" value="HNAJ_0000413401"/>
</dbReference>
<evidence type="ECO:0000313" key="2">
    <source>
        <dbReference type="Proteomes" id="UP000278807"/>
    </source>
</evidence>
<sequence>MQVDHYVKIVVMDMGHYYIRVGILRDQPTEPDYCIPNSIALTSKGLLFGDAVPRIADPAESQELGTTSVISPLRQSQIIKPILVNGIPIQKILFQNVIKRLDLTDKDYKLLLCLPTRASALRPYFLDYFIGPSSKTDQQGLDCFKSVATISAFRAALQTAKISTCLLISLNADLEIIPIAEG</sequence>
<reference evidence="3" key="1">
    <citation type="submission" date="2017-02" db="UniProtKB">
        <authorList>
            <consortium name="WormBaseParasite"/>
        </authorList>
    </citation>
    <scope>IDENTIFICATION</scope>
</reference>
<accession>A0A0R3TAP5</accession>
<dbReference type="Proteomes" id="UP000278807">
    <property type="component" value="Unassembled WGS sequence"/>
</dbReference>
<dbReference type="Gene3D" id="3.30.420.40">
    <property type="match status" value="1"/>
</dbReference>
<name>A0A0R3TAP5_RODNA</name>
<dbReference type="AlphaFoldDB" id="A0A0R3TAP5"/>
<organism evidence="3">
    <name type="scientific">Rodentolepis nana</name>
    <name type="common">Dwarf tapeworm</name>
    <name type="synonym">Hymenolepis nana</name>
    <dbReference type="NCBI Taxonomy" id="102285"/>
    <lineage>
        <taxon>Eukaryota</taxon>
        <taxon>Metazoa</taxon>
        <taxon>Spiralia</taxon>
        <taxon>Lophotrochozoa</taxon>
        <taxon>Platyhelminthes</taxon>
        <taxon>Cestoda</taxon>
        <taxon>Eucestoda</taxon>
        <taxon>Cyclophyllidea</taxon>
        <taxon>Hymenolepididae</taxon>
        <taxon>Rodentolepis</taxon>
    </lineage>
</organism>
<proteinExistence type="predicted"/>
<protein>
    <submittedName>
        <fullName evidence="3">Actin-related protein 10</fullName>
    </submittedName>
</protein>
<evidence type="ECO:0000313" key="1">
    <source>
        <dbReference type="EMBL" id="VDN99991.1"/>
    </source>
</evidence>
<gene>
    <name evidence="1" type="ORF">HNAJ_LOCUS4132</name>
</gene>